<reference evidence="1 2" key="1">
    <citation type="submission" date="2020-08" db="EMBL/GenBank/DDBJ databases">
        <title>Sequencing the genomes of 1000 actinobacteria strains.</title>
        <authorList>
            <person name="Klenk H.-P."/>
        </authorList>
    </citation>
    <scope>NUCLEOTIDE SEQUENCE [LARGE SCALE GENOMIC DNA]</scope>
    <source>
        <strain evidence="1 2">DSM 20146</strain>
    </source>
</reference>
<gene>
    <name evidence="1" type="ORF">FHX33_003747</name>
</gene>
<keyword evidence="2" id="KW-1185">Reference proteome</keyword>
<protein>
    <submittedName>
        <fullName evidence="1">Putative ribosomally synthesized peptide with SipW-like signal peptide</fullName>
    </submittedName>
</protein>
<dbReference type="NCBIfam" id="TIGR04088">
    <property type="entry name" value="cognate_SipW"/>
    <property type="match status" value="1"/>
</dbReference>
<name>A0A7W4UZ73_LEIAQ</name>
<evidence type="ECO:0000313" key="1">
    <source>
        <dbReference type="EMBL" id="MBB2968965.1"/>
    </source>
</evidence>
<evidence type="ECO:0000313" key="2">
    <source>
        <dbReference type="Proteomes" id="UP000538196"/>
    </source>
</evidence>
<dbReference type="Proteomes" id="UP000538196">
    <property type="component" value="Unassembled WGS sequence"/>
</dbReference>
<comment type="caution">
    <text evidence="1">The sequence shown here is derived from an EMBL/GenBank/DDBJ whole genome shotgun (WGS) entry which is preliminary data.</text>
</comment>
<dbReference type="InterPro" id="IPR023833">
    <property type="entry name" value="Signal_pept_SipW-depend-type"/>
</dbReference>
<accession>A0A7W4UZ73</accession>
<dbReference type="RefSeq" id="WP_021762876.1">
    <property type="nucleotide sequence ID" value="NZ_JACHVP010000005.1"/>
</dbReference>
<dbReference type="AlphaFoldDB" id="A0A7W4UZ73"/>
<dbReference type="EMBL" id="JACHVP010000005">
    <property type="protein sequence ID" value="MBB2968965.1"/>
    <property type="molecule type" value="Genomic_DNA"/>
</dbReference>
<sequence length="212" mass="21057">MREGRPYRSRGVRALRLRAVLASGLVLGVGAAVTLASWTDREFATGSFQTSVFNAQSSVNGGAYADNSVSPGATVTVAGPFAPGVSAYFPVLIQTTANSVAGTAVLNGAVLGGTDAATLGAALVYRVVRTTGTCNAAAFTGTPSFVVGAAATTRALTAGQETGVTNPLAAATSTAPGAATGFCFEVTLPAGAPNSLQGKTTTATWQFVTTSN</sequence>
<organism evidence="1 2">
    <name type="scientific">Leifsonia aquatica</name>
    <name type="common">Corynebacterium aquaticum</name>
    <dbReference type="NCBI Taxonomy" id="144185"/>
    <lineage>
        <taxon>Bacteria</taxon>
        <taxon>Bacillati</taxon>
        <taxon>Actinomycetota</taxon>
        <taxon>Actinomycetes</taxon>
        <taxon>Micrococcales</taxon>
        <taxon>Microbacteriaceae</taxon>
        <taxon>Leifsonia</taxon>
    </lineage>
</organism>
<proteinExistence type="predicted"/>